<dbReference type="EMBL" id="LAZR01035452">
    <property type="protein sequence ID" value="KKL27476.1"/>
    <property type="molecule type" value="Genomic_DNA"/>
</dbReference>
<sequence length="46" mass="5338">YETDAFLNDDEMTEDINEGPSTRQMVINMIAIGLEETEYELVLQKK</sequence>
<comment type="caution">
    <text evidence="1">The sequence shown here is derived from an EMBL/GenBank/DDBJ whole genome shotgun (WGS) entry which is preliminary data.</text>
</comment>
<dbReference type="AlphaFoldDB" id="A0A0F9EC87"/>
<feature type="non-terminal residue" evidence="1">
    <location>
        <position position="1"/>
    </location>
</feature>
<accession>A0A0F9EC87</accession>
<organism evidence="1">
    <name type="scientific">marine sediment metagenome</name>
    <dbReference type="NCBI Taxonomy" id="412755"/>
    <lineage>
        <taxon>unclassified sequences</taxon>
        <taxon>metagenomes</taxon>
        <taxon>ecological metagenomes</taxon>
    </lineage>
</organism>
<gene>
    <name evidence="1" type="ORF">LCGC14_2384820</name>
</gene>
<proteinExistence type="predicted"/>
<name>A0A0F9EC87_9ZZZZ</name>
<protein>
    <submittedName>
        <fullName evidence="1">Uncharacterized protein</fullName>
    </submittedName>
</protein>
<evidence type="ECO:0000313" key="1">
    <source>
        <dbReference type="EMBL" id="KKL27476.1"/>
    </source>
</evidence>
<reference evidence="1" key="1">
    <citation type="journal article" date="2015" name="Nature">
        <title>Complex archaea that bridge the gap between prokaryotes and eukaryotes.</title>
        <authorList>
            <person name="Spang A."/>
            <person name="Saw J.H."/>
            <person name="Jorgensen S.L."/>
            <person name="Zaremba-Niedzwiedzka K."/>
            <person name="Martijn J."/>
            <person name="Lind A.E."/>
            <person name="van Eijk R."/>
            <person name="Schleper C."/>
            <person name="Guy L."/>
            <person name="Ettema T.J."/>
        </authorList>
    </citation>
    <scope>NUCLEOTIDE SEQUENCE</scope>
</reference>